<dbReference type="Proteomes" id="UP001295684">
    <property type="component" value="Unassembled WGS sequence"/>
</dbReference>
<evidence type="ECO:0000313" key="3">
    <source>
        <dbReference type="Proteomes" id="UP001295684"/>
    </source>
</evidence>
<feature type="chain" id="PRO_5042132810" evidence="1">
    <location>
        <begin position="17"/>
        <end position="188"/>
    </location>
</feature>
<proteinExistence type="predicted"/>
<keyword evidence="1" id="KW-0732">Signal</keyword>
<dbReference type="AlphaFoldDB" id="A0AAD1UHB3"/>
<protein>
    <submittedName>
        <fullName evidence="2">Uncharacterized protein</fullName>
    </submittedName>
</protein>
<organism evidence="2 3">
    <name type="scientific">Euplotes crassus</name>
    <dbReference type="NCBI Taxonomy" id="5936"/>
    <lineage>
        <taxon>Eukaryota</taxon>
        <taxon>Sar</taxon>
        <taxon>Alveolata</taxon>
        <taxon>Ciliophora</taxon>
        <taxon>Intramacronucleata</taxon>
        <taxon>Spirotrichea</taxon>
        <taxon>Hypotrichia</taxon>
        <taxon>Euplotida</taxon>
        <taxon>Euplotidae</taxon>
        <taxon>Moneuplotes</taxon>
    </lineage>
</organism>
<evidence type="ECO:0000313" key="2">
    <source>
        <dbReference type="EMBL" id="CAI2366830.1"/>
    </source>
</evidence>
<sequence length="188" mass="21329">MKLIFLLLALAIGVQAFGATETGVYEEVAKPQVLKAWPWEFCSVRSAVTGFFTGTESDPDYPNSRCVTRFPDLQDQFSLVVNSVGPNLLIPTNFVAWLNTIVTLIVRYGYWQNYCVFSTLFTRLDNTIQNREGLITALSRGVFQSSLIEAQWSDFRKFMGEEDCFKMSRAFGIMFSVILDFNVPEDIV</sequence>
<dbReference type="EMBL" id="CAMPGE010007912">
    <property type="protein sequence ID" value="CAI2366830.1"/>
    <property type="molecule type" value="Genomic_DNA"/>
</dbReference>
<name>A0AAD1UHB3_EUPCR</name>
<feature type="signal peptide" evidence="1">
    <location>
        <begin position="1"/>
        <end position="16"/>
    </location>
</feature>
<keyword evidence="3" id="KW-1185">Reference proteome</keyword>
<evidence type="ECO:0000256" key="1">
    <source>
        <dbReference type="SAM" id="SignalP"/>
    </source>
</evidence>
<comment type="caution">
    <text evidence="2">The sequence shown here is derived from an EMBL/GenBank/DDBJ whole genome shotgun (WGS) entry which is preliminary data.</text>
</comment>
<reference evidence="2" key="1">
    <citation type="submission" date="2023-07" db="EMBL/GenBank/DDBJ databases">
        <authorList>
            <consortium name="AG Swart"/>
            <person name="Singh M."/>
            <person name="Singh A."/>
            <person name="Seah K."/>
            <person name="Emmerich C."/>
        </authorList>
    </citation>
    <scope>NUCLEOTIDE SEQUENCE</scope>
    <source>
        <strain evidence="2">DP1</strain>
    </source>
</reference>
<gene>
    <name evidence="2" type="ORF">ECRASSUSDP1_LOCUS8104</name>
</gene>
<accession>A0AAD1UHB3</accession>